<feature type="compositionally biased region" description="Low complexity" evidence="1">
    <location>
        <begin position="10"/>
        <end position="26"/>
    </location>
</feature>
<feature type="compositionally biased region" description="Basic and acidic residues" evidence="1">
    <location>
        <begin position="71"/>
        <end position="81"/>
    </location>
</feature>
<dbReference type="Proteomes" id="UP000053660">
    <property type="component" value="Unassembled WGS sequence"/>
</dbReference>
<evidence type="ECO:0000313" key="3">
    <source>
        <dbReference type="EMBL" id="KHJ95115.1"/>
    </source>
</evidence>
<evidence type="ECO:0000256" key="2">
    <source>
        <dbReference type="SAM" id="Phobius"/>
    </source>
</evidence>
<gene>
    <name evidence="3" type="ORF">OESDEN_04947</name>
</gene>
<evidence type="ECO:0000256" key="1">
    <source>
        <dbReference type="SAM" id="MobiDB-lite"/>
    </source>
</evidence>
<dbReference type="EMBL" id="KN550075">
    <property type="protein sequence ID" value="KHJ95115.1"/>
    <property type="molecule type" value="Genomic_DNA"/>
</dbReference>
<accession>A0A0B1TIA3</accession>
<keyword evidence="2" id="KW-0812">Transmembrane</keyword>
<feature type="transmembrane region" description="Helical" evidence="2">
    <location>
        <begin position="125"/>
        <end position="147"/>
    </location>
</feature>
<keyword evidence="2" id="KW-1133">Transmembrane helix</keyword>
<reference evidence="3 4" key="1">
    <citation type="submission" date="2014-03" db="EMBL/GenBank/DDBJ databases">
        <title>Draft genome of the hookworm Oesophagostomum dentatum.</title>
        <authorList>
            <person name="Mitreva M."/>
        </authorList>
    </citation>
    <scope>NUCLEOTIDE SEQUENCE [LARGE SCALE GENOMIC DNA]</scope>
    <source>
        <strain evidence="3 4">OD-Hann</strain>
    </source>
</reference>
<proteinExistence type="predicted"/>
<protein>
    <submittedName>
        <fullName evidence="3">Uncharacterized protein</fullName>
    </submittedName>
</protein>
<feature type="compositionally biased region" description="Low complexity" evidence="1">
    <location>
        <begin position="84"/>
        <end position="102"/>
    </location>
</feature>
<keyword evidence="4" id="KW-1185">Reference proteome</keyword>
<feature type="compositionally biased region" description="Low complexity" evidence="1">
    <location>
        <begin position="45"/>
        <end position="62"/>
    </location>
</feature>
<organism evidence="3 4">
    <name type="scientific">Oesophagostomum dentatum</name>
    <name type="common">Nodular worm</name>
    <dbReference type="NCBI Taxonomy" id="61180"/>
    <lineage>
        <taxon>Eukaryota</taxon>
        <taxon>Metazoa</taxon>
        <taxon>Ecdysozoa</taxon>
        <taxon>Nematoda</taxon>
        <taxon>Chromadorea</taxon>
        <taxon>Rhabditida</taxon>
        <taxon>Rhabditina</taxon>
        <taxon>Rhabditomorpha</taxon>
        <taxon>Strongyloidea</taxon>
        <taxon>Strongylidae</taxon>
        <taxon>Oesophagostomum</taxon>
    </lineage>
</organism>
<evidence type="ECO:0000313" key="4">
    <source>
        <dbReference type="Proteomes" id="UP000053660"/>
    </source>
</evidence>
<dbReference type="AlphaFoldDB" id="A0A0B1TIA3"/>
<name>A0A0B1TIA3_OESDE</name>
<feature type="region of interest" description="Disordered" evidence="1">
    <location>
        <begin position="1"/>
        <end position="110"/>
    </location>
</feature>
<keyword evidence="2" id="KW-0472">Membrane</keyword>
<sequence>MAEAARRRGAAATQNATSNTTASSNSREPGVARLASEERDSTSIGSDRSSASTERSSEGSASNRLGTTSKESSESMDRAGWDRAPPATTTASPTVATASLSLPSGTSANAPVAGIRRKSQVRIRLYFYSFMTVITYHHLSGDFHILVKRELF</sequence>